<dbReference type="InterPro" id="IPR046864">
    <property type="entry name" value="VasX_N"/>
</dbReference>
<dbReference type="RefSeq" id="WP_039561642.1">
    <property type="nucleotide sequence ID" value="NZ_FTMC01000021.1"/>
</dbReference>
<keyword evidence="2" id="KW-0472">Membrane</keyword>
<organism evidence="4 5">
    <name type="scientific">Pseudomonas flexibilis</name>
    <dbReference type="NCBI Taxonomy" id="706570"/>
    <lineage>
        <taxon>Bacteria</taxon>
        <taxon>Pseudomonadati</taxon>
        <taxon>Pseudomonadota</taxon>
        <taxon>Gammaproteobacteria</taxon>
        <taxon>Pseudomonadales</taxon>
        <taxon>Pseudomonadaceae</taxon>
        <taxon>Pseudomonas</taxon>
    </lineage>
</organism>
<name>A0A1N7ACU4_9PSED</name>
<protein>
    <recommendedName>
        <fullName evidence="3">Toxin VasX N-terminal region domain-containing protein</fullName>
    </recommendedName>
</protein>
<feature type="transmembrane region" description="Helical" evidence="2">
    <location>
        <begin position="776"/>
        <end position="798"/>
    </location>
</feature>
<feature type="transmembrane region" description="Helical" evidence="2">
    <location>
        <begin position="738"/>
        <end position="756"/>
    </location>
</feature>
<dbReference type="EMBL" id="FTMC01000021">
    <property type="protein sequence ID" value="SIR36888.1"/>
    <property type="molecule type" value="Genomic_DNA"/>
</dbReference>
<gene>
    <name evidence="4" type="ORF">SAMN05421672_1212</name>
</gene>
<evidence type="ECO:0000256" key="2">
    <source>
        <dbReference type="SAM" id="Phobius"/>
    </source>
</evidence>
<dbReference type="Pfam" id="PF20249">
    <property type="entry name" value="VasX_N"/>
    <property type="match status" value="1"/>
</dbReference>
<keyword evidence="2" id="KW-1133">Transmembrane helix</keyword>
<evidence type="ECO:0000259" key="3">
    <source>
        <dbReference type="Pfam" id="PF20249"/>
    </source>
</evidence>
<feature type="region of interest" description="Disordered" evidence="1">
    <location>
        <begin position="1057"/>
        <end position="1082"/>
    </location>
</feature>
<proteinExistence type="predicted"/>
<evidence type="ECO:0000313" key="4">
    <source>
        <dbReference type="EMBL" id="SIR36888.1"/>
    </source>
</evidence>
<feature type="transmembrane region" description="Helical" evidence="2">
    <location>
        <begin position="701"/>
        <end position="718"/>
    </location>
</feature>
<accession>A0A1N7ACU4</accession>
<feature type="domain" description="Toxin VasX N-terminal region" evidence="3">
    <location>
        <begin position="33"/>
        <end position="166"/>
    </location>
</feature>
<evidence type="ECO:0000256" key="1">
    <source>
        <dbReference type="SAM" id="MobiDB-lite"/>
    </source>
</evidence>
<feature type="transmembrane region" description="Helical" evidence="2">
    <location>
        <begin position="819"/>
        <end position="840"/>
    </location>
</feature>
<reference evidence="4 5" key="1">
    <citation type="submission" date="2017-01" db="EMBL/GenBank/DDBJ databases">
        <authorList>
            <person name="Mah S.A."/>
            <person name="Swanson W.J."/>
            <person name="Moy G.W."/>
            <person name="Vacquier V.D."/>
        </authorList>
    </citation>
    <scope>NUCLEOTIDE SEQUENCE [LARGE SCALE GENOMIC DNA]</scope>
    <source>
        <strain evidence="4 5">ATCC 29606</strain>
    </source>
</reference>
<feature type="transmembrane region" description="Helical" evidence="2">
    <location>
        <begin position="852"/>
        <end position="874"/>
    </location>
</feature>
<dbReference type="Proteomes" id="UP000186079">
    <property type="component" value="Unassembled WGS sequence"/>
</dbReference>
<evidence type="ECO:0000313" key="5">
    <source>
        <dbReference type="Proteomes" id="UP000186079"/>
    </source>
</evidence>
<keyword evidence="2" id="KW-0812">Transmembrane</keyword>
<dbReference type="AlphaFoldDB" id="A0A1N7ACU4"/>
<sequence>MTAPDNAMALGRADQAAQANFERDDLSSPMSACPAREAELFVVPARYALAEMNPEHACVKPGYTLKSQPMAVRRLRQGYLYLWHGEGPLRRFGVGQNGCLTEQDLDAGHEPVEEGTLAGLALNKHQDAWLMYADMPLTTEFWQQLTEPGTRQQRMRRIALPQVAQQLQATHCPALADAPQLIAELMPGIRDQVLASDHHNKGDQYRAVADIIGKQAASNPTPENIKAYVDAMHRAREREDAAGRHPEAAQSPPGVWSADAWDVPAAEAWLDQATRQANGLYGIFAVVDDHLGVLRDLNQAQATVNQRHEDWEAENGHKALLAGFINSLIQEDGAEVASQLSYRYMDRDLLLTADQGEAMLQAQRDLQPLLARETAINQHYRHQAGHAAADNLIADIRRQEQAILAPLRELLPSDISDIEGQLHDLVMAYRADKARNMTDSKSGHQVPERVRLEEMNAWIAEVADTHHQWLAERREQIHADQRQALPLHRQALWYTDYDNVGHCELLSKLALDSLGMLCSTGPGVAIATNLLRSPHPDLPFSLLTTGFSPTLVNFLDGAGRANNIQDALTAPTGDAARELLAGLVAAGKLDWLNSLSGAAATEHPLNLTIARLSAALVSLLEEHLKGLSTLPAMSIEQFPKPIQALFLRIRATTQDFVFEKARDGLRLAGENARKLNAWALETGKRVQRGLRPNVINGINRYGGVLPVVALLLNGANLYQLTLRDQGREHDGVRFAEHASAYLFTFAALSAATAMAWDARGKIEFQRGWFKAPTITLMGFTTGFFAGFASIAGLIKLGLEMQREDAYWTADHWARLGREGAMSGLMGMQAGLGSYATWMVITSQWTTAQAVRWFSLRMVPVGWLVLLVEGLYFAWDKWLKDSEMQLFLEQCCWGRARRWADSPEQRGKELQALLTLLFKPQLQAEGLNRVEHGSSEGIFIAGYQAKELHLTLPGADPERTLLYLCLANIDGHTPRDYTPAFLASLRSEWLPAQQGMGLRLSGKPPIAVGNWELRVRYHSPLAMGVGVLEEETNELIIGGANGMRYLIRADRVTEHLSADGKLPSDDLPDHEVKPTLLTPKERP</sequence>